<name>A0A0L6UAS7_9BASI</name>
<dbReference type="EMBL" id="LAVV01013427">
    <property type="protein sequence ID" value="KNZ45659.1"/>
    <property type="molecule type" value="Genomic_DNA"/>
</dbReference>
<gene>
    <name evidence="1" type="ORF">VP01_793g5</name>
</gene>
<comment type="caution">
    <text evidence="1">The sequence shown here is derived from an EMBL/GenBank/DDBJ whole genome shotgun (WGS) entry which is preliminary data.</text>
</comment>
<proteinExistence type="predicted"/>
<accession>A0A0L6UAS7</accession>
<sequence length="74" mass="7491">MIIKKCGGVLDQKEDLQTPGTAPGTPGVPLSALLSSQALEYFSKAATENGGSSSTSVFLQSPDALNIIPGLLTG</sequence>
<dbReference type="VEuPathDB" id="FungiDB:VP01_793g5"/>
<keyword evidence="2" id="KW-1185">Reference proteome</keyword>
<dbReference type="STRING" id="27349.A0A0L6UAS7"/>
<evidence type="ECO:0000313" key="1">
    <source>
        <dbReference type="EMBL" id="KNZ45659.1"/>
    </source>
</evidence>
<evidence type="ECO:0000313" key="2">
    <source>
        <dbReference type="Proteomes" id="UP000037035"/>
    </source>
</evidence>
<protein>
    <submittedName>
        <fullName evidence="1">Uncharacterized protein</fullName>
    </submittedName>
</protein>
<reference evidence="1 2" key="1">
    <citation type="submission" date="2015-08" db="EMBL/GenBank/DDBJ databases">
        <title>Next Generation Sequencing and Analysis of the Genome of Puccinia sorghi L Schw, the Causal Agent of Maize Common Rust.</title>
        <authorList>
            <person name="Rochi L."/>
            <person name="Burguener G."/>
            <person name="Darino M."/>
            <person name="Turjanski A."/>
            <person name="Kreff E."/>
            <person name="Dieguez M.J."/>
            <person name="Sacco F."/>
        </authorList>
    </citation>
    <scope>NUCLEOTIDE SEQUENCE [LARGE SCALE GENOMIC DNA]</scope>
    <source>
        <strain evidence="1 2">RO10H11247</strain>
    </source>
</reference>
<dbReference type="AlphaFoldDB" id="A0A0L6UAS7"/>
<dbReference type="Proteomes" id="UP000037035">
    <property type="component" value="Unassembled WGS sequence"/>
</dbReference>
<organism evidence="1 2">
    <name type="scientific">Puccinia sorghi</name>
    <dbReference type="NCBI Taxonomy" id="27349"/>
    <lineage>
        <taxon>Eukaryota</taxon>
        <taxon>Fungi</taxon>
        <taxon>Dikarya</taxon>
        <taxon>Basidiomycota</taxon>
        <taxon>Pucciniomycotina</taxon>
        <taxon>Pucciniomycetes</taxon>
        <taxon>Pucciniales</taxon>
        <taxon>Pucciniaceae</taxon>
        <taxon>Puccinia</taxon>
    </lineage>
</organism>